<dbReference type="Proteomes" id="UP000554520">
    <property type="component" value="Unassembled WGS sequence"/>
</dbReference>
<dbReference type="AlphaFoldDB" id="A0A839U0L6"/>
<evidence type="ECO:0000256" key="1">
    <source>
        <dbReference type="SAM" id="Phobius"/>
    </source>
</evidence>
<sequence>MNESFQDLTKEELKALDATRKIRDNEVLKYVVAAFDRLSTALLVVGFLGPIAGMITNPSLFQHYDWLERISVFAMMIQASMVSYGLHLYGRTKLRNGWQ</sequence>
<dbReference type="EMBL" id="JACHXN010000001">
    <property type="protein sequence ID" value="MBB3143987.1"/>
    <property type="molecule type" value="Genomic_DNA"/>
</dbReference>
<evidence type="ECO:0000313" key="2">
    <source>
        <dbReference type="EMBL" id="MBB3143987.1"/>
    </source>
</evidence>
<keyword evidence="3" id="KW-1185">Reference proteome</keyword>
<evidence type="ECO:0000313" key="3">
    <source>
        <dbReference type="Proteomes" id="UP000554520"/>
    </source>
</evidence>
<comment type="caution">
    <text evidence="2">The sequence shown here is derived from an EMBL/GenBank/DDBJ whole genome shotgun (WGS) entry which is preliminary data.</text>
</comment>
<keyword evidence="1" id="KW-0812">Transmembrane</keyword>
<proteinExistence type="predicted"/>
<dbReference type="RefSeq" id="WP_183660855.1">
    <property type="nucleotide sequence ID" value="NZ_JACHXN010000001.1"/>
</dbReference>
<keyword evidence="1" id="KW-1133">Transmembrane helix</keyword>
<feature type="transmembrane region" description="Helical" evidence="1">
    <location>
        <begin position="72"/>
        <end position="90"/>
    </location>
</feature>
<reference evidence="2 3" key="1">
    <citation type="submission" date="2020-08" db="EMBL/GenBank/DDBJ databases">
        <title>Genomic Encyclopedia of Type Strains, Phase III (KMG-III): the genomes of soil and plant-associated and newly described type strains.</title>
        <authorList>
            <person name="Whitman W."/>
        </authorList>
    </citation>
    <scope>NUCLEOTIDE SEQUENCE [LARGE SCALE GENOMIC DNA]</scope>
    <source>
        <strain evidence="2 3">CECT 7015</strain>
    </source>
</reference>
<feature type="transmembrane region" description="Helical" evidence="1">
    <location>
        <begin position="30"/>
        <end position="52"/>
    </location>
</feature>
<keyword evidence="1" id="KW-0472">Membrane</keyword>
<gene>
    <name evidence="2" type="ORF">FHS21_000370</name>
</gene>
<protein>
    <submittedName>
        <fullName evidence="2">Uncharacterized protein</fullName>
    </submittedName>
</protein>
<organism evidence="2 3">
    <name type="scientific">Phyllobacterium trifolii</name>
    <dbReference type="NCBI Taxonomy" id="300193"/>
    <lineage>
        <taxon>Bacteria</taxon>
        <taxon>Pseudomonadati</taxon>
        <taxon>Pseudomonadota</taxon>
        <taxon>Alphaproteobacteria</taxon>
        <taxon>Hyphomicrobiales</taxon>
        <taxon>Phyllobacteriaceae</taxon>
        <taxon>Phyllobacterium</taxon>
    </lineage>
</organism>
<name>A0A839U0L6_9HYPH</name>
<accession>A0A839U0L6</accession>